<feature type="domain" description="Type VI secretion system IcmF C-terminal" evidence="2">
    <location>
        <begin position="992"/>
        <end position="1091"/>
    </location>
</feature>
<sequence length="1129" mass="129272">MDLRLLIYNPIKSRPLAVVLLSTAITAVMFILGFYSRQTLLAIGVSLLLIAGIAAGIYCAWLLFKNKLYKDFPRAARQRIVSLFDNAKRFYPARPFQRRARSKALPWFLVIGPTDAGKTALLNQSDLHFSEPAGSGNADFSLKFAEEAVFIDSKGSSLLSPEASGSWQRLQKELKRIHKRHGLKGVLLILSYEWMMDEANLYTNISEIQKRIAELYHRLGSCIPVYILISKCEQIEGFSQFFSSLNANARKQIWGIDLFGAGQSECKLEQNIDALEKKLAIRQLNQLHVPASLEDKIAVLRFPQYFYQFSTLLIKAIKLLSRDSIYQEKLNLQGIYFTGAIKEGSQVSSYFIHDFLQKKLFNDEPKPVYTRRRCKLRAWRRLGQMMLLLVLLLGGLSLLTKAYLTTSRLLKYGNDLARKGSEFLTQNTGQYVKLAFLIKAANHVEQLRNFDKKHSWYQTFGMNRFASQLELCEMLLARMMDKDFYKPAKYFLERSLNEFHQQWQKGDSKERENLRGSYYAALKLYLMLYFPQQMEIEFARDELADIWKNMKELHFEEQGQDFDGLKLLSRIFLENLFCPSSDKQCRLTDYQSDLIQAARNDLSANGISNIFSLIEMQGLKALGYTNLAALLEANDDTWHSEYKLPVFYTLKGFKQFVKPAFREYARFNANQDWVIHMALTGPGYSSFVVKNTSDEKQKKFILSGLYSLYLSKYLHAWLQLIGSIQISPYSTFENAHQQLQAMEQIPGPISQLFAVFNQNINLQKMLNAEEIDHVPVRIRQQMKEIGSLAGSGQGLLVKYTKQLAALQEDMKRMAMSSDPGNDSLNYAAGLCSNQGRDTELFKTFAVIEDLTNQISSLEARQVFKKLLLRPVKESFQVVLDETQQKLQFVWQQTVLQVYQQQLATRFPFNHQGKDVDLSSFNAFFMPKQGVFAQFMAILEPFLRQQGAGYASNQWLGMGLTFSPSFLAAIAKIQNVSRSLFPHGDSDLALHYAIYPIPTPGLKEILIAVNGQTYPYRNGPQEWITFLWPGQDSMENETFIRITDTFSDAQAVKEFQGTWGFFHLLQEAQRISKTPEGYRAEWLFEYDGDARKVRMLIVPKTAADPFAALLFNPLHLPQSIMGNVGAIDLS</sequence>
<dbReference type="InterPro" id="IPR010623">
    <property type="entry name" value="IcmF_C"/>
</dbReference>
<dbReference type="PANTHER" id="PTHR36153:SF1">
    <property type="entry name" value="TYPE VI SECRETION SYSTEM COMPONENT TSSM1"/>
    <property type="match status" value="1"/>
</dbReference>
<dbReference type="Pfam" id="PF21070">
    <property type="entry name" value="IcmF_helical"/>
    <property type="match status" value="1"/>
</dbReference>
<evidence type="ECO:0000313" key="6">
    <source>
        <dbReference type="EMBL" id="KTD23266.1"/>
    </source>
</evidence>
<dbReference type="Pfam" id="PF14331">
    <property type="entry name" value="IcmF-related_N"/>
    <property type="match status" value="1"/>
</dbReference>
<dbReference type="Pfam" id="PF06761">
    <property type="entry name" value="IcmF-related"/>
    <property type="match status" value="1"/>
</dbReference>
<feature type="domain" description="Type VI secretion system component TssM1 N-terminal" evidence="4">
    <location>
        <begin position="164"/>
        <end position="348"/>
    </location>
</feature>
<dbReference type="RefSeq" id="WP_058528163.1">
    <property type="nucleotide sequence ID" value="NZ_CAAAHZ010000005.1"/>
</dbReference>
<proteinExistence type="predicted"/>
<comment type="caution">
    <text evidence="6">The sequence shown here is derived from an EMBL/GenBank/DDBJ whole genome shotgun (WGS) entry which is preliminary data.</text>
</comment>
<accession>A0A0W0VTD5</accession>
<organism evidence="6 7">
    <name type="scientific">Legionella londiniensis</name>
    <dbReference type="NCBI Taxonomy" id="45068"/>
    <lineage>
        <taxon>Bacteria</taxon>
        <taxon>Pseudomonadati</taxon>
        <taxon>Pseudomonadota</taxon>
        <taxon>Gammaproteobacteria</taxon>
        <taxon>Legionellales</taxon>
        <taxon>Legionellaceae</taxon>
        <taxon>Legionella</taxon>
    </lineage>
</organism>
<dbReference type="OrthoDB" id="9758229at2"/>
<evidence type="ECO:0000259" key="4">
    <source>
        <dbReference type="Pfam" id="PF14331"/>
    </source>
</evidence>
<gene>
    <name evidence="6" type="ORF">Llon_0151</name>
</gene>
<keyword evidence="1" id="KW-0812">Transmembrane</keyword>
<feature type="domain" description="Type VI secretion system component TssM1 helical" evidence="5">
    <location>
        <begin position="884"/>
        <end position="984"/>
    </location>
</feature>
<dbReference type="InterPro" id="IPR053156">
    <property type="entry name" value="T6SS_TssM-like"/>
</dbReference>
<dbReference type="InterPro" id="IPR027417">
    <property type="entry name" value="P-loop_NTPase"/>
</dbReference>
<evidence type="ECO:0000313" key="7">
    <source>
        <dbReference type="Proteomes" id="UP000054997"/>
    </source>
</evidence>
<dbReference type="InterPro" id="IPR048677">
    <property type="entry name" value="TssM1_hel"/>
</dbReference>
<evidence type="ECO:0000259" key="2">
    <source>
        <dbReference type="Pfam" id="PF06744"/>
    </source>
</evidence>
<evidence type="ECO:0000259" key="5">
    <source>
        <dbReference type="Pfam" id="PF21070"/>
    </source>
</evidence>
<feature type="transmembrane region" description="Helical" evidence="1">
    <location>
        <begin position="41"/>
        <end position="64"/>
    </location>
</feature>
<dbReference type="InterPro" id="IPR009612">
    <property type="entry name" value="IcmF-rel"/>
</dbReference>
<dbReference type="PATRIC" id="fig|45068.5.peg.159"/>
<feature type="transmembrane region" description="Helical" evidence="1">
    <location>
        <begin position="382"/>
        <end position="404"/>
    </location>
</feature>
<feature type="domain" description="IcmF-related" evidence="3">
    <location>
        <begin position="437"/>
        <end position="759"/>
    </location>
</feature>
<dbReference type="SUPFAM" id="SSF52540">
    <property type="entry name" value="P-loop containing nucleoside triphosphate hydrolases"/>
    <property type="match status" value="1"/>
</dbReference>
<feature type="transmembrane region" description="Helical" evidence="1">
    <location>
        <begin position="16"/>
        <end position="35"/>
    </location>
</feature>
<dbReference type="Proteomes" id="UP000054997">
    <property type="component" value="Unassembled WGS sequence"/>
</dbReference>
<dbReference type="AlphaFoldDB" id="A0A0W0VTD5"/>
<reference evidence="6 7" key="1">
    <citation type="submission" date="2015-11" db="EMBL/GenBank/DDBJ databases">
        <title>Genomic analysis of 38 Legionella species identifies large and diverse effector repertoires.</title>
        <authorList>
            <person name="Burstein D."/>
            <person name="Amaro F."/>
            <person name="Zusman T."/>
            <person name="Lifshitz Z."/>
            <person name="Cohen O."/>
            <person name="Gilbert J.A."/>
            <person name="Pupko T."/>
            <person name="Shuman H.A."/>
            <person name="Segal G."/>
        </authorList>
    </citation>
    <scope>NUCLEOTIDE SEQUENCE [LARGE SCALE GENOMIC DNA]</scope>
    <source>
        <strain evidence="6 7">ATCC 49505</strain>
    </source>
</reference>
<keyword evidence="1" id="KW-0472">Membrane</keyword>
<keyword evidence="7" id="KW-1185">Reference proteome</keyword>
<dbReference type="PANTHER" id="PTHR36153">
    <property type="entry name" value="INNER MEMBRANE PROTEIN-RELATED"/>
    <property type="match status" value="1"/>
</dbReference>
<keyword evidence="1" id="KW-1133">Transmembrane helix</keyword>
<dbReference type="EMBL" id="LNYK01000001">
    <property type="protein sequence ID" value="KTD23266.1"/>
    <property type="molecule type" value="Genomic_DNA"/>
</dbReference>
<dbReference type="InterPro" id="IPR025743">
    <property type="entry name" value="TssM1_N"/>
</dbReference>
<evidence type="ECO:0000256" key="1">
    <source>
        <dbReference type="SAM" id="Phobius"/>
    </source>
</evidence>
<dbReference type="STRING" id="45068.Llon_0151"/>
<evidence type="ECO:0000259" key="3">
    <source>
        <dbReference type="Pfam" id="PF06761"/>
    </source>
</evidence>
<dbReference type="Pfam" id="PF06744">
    <property type="entry name" value="IcmF_C"/>
    <property type="match status" value="1"/>
</dbReference>
<name>A0A0W0VTD5_9GAMM</name>
<protein>
    <submittedName>
        <fullName evidence="6">IcmF</fullName>
    </submittedName>
</protein>